<keyword evidence="1" id="KW-1133">Transmembrane helix</keyword>
<comment type="caution">
    <text evidence="2">The sequence shown here is derived from an EMBL/GenBank/DDBJ whole genome shotgun (WGS) entry which is preliminary data.</text>
</comment>
<gene>
    <name evidence="2" type="ORF">HGB38_19375</name>
</gene>
<reference evidence="2 3" key="1">
    <citation type="submission" date="2020-04" db="EMBL/GenBank/DDBJ databases">
        <title>MicrobeNet Type strains.</title>
        <authorList>
            <person name="Nicholson A.C."/>
        </authorList>
    </citation>
    <scope>NUCLEOTIDE SEQUENCE [LARGE SCALE GENOMIC DNA]</scope>
    <source>
        <strain evidence="2 3">DSM 44956</strain>
    </source>
</reference>
<feature type="transmembrane region" description="Helical" evidence="1">
    <location>
        <begin position="21"/>
        <end position="41"/>
    </location>
</feature>
<evidence type="ECO:0008006" key="4">
    <source>
        <dbReference type="Google" id="ProtNLM"/>
    </source>
</evidence>
<dbReference type="RefSeq" id="WP_062971491.1">
    <property type="nucleotide sequence ID" value="NZ_JAAXOS010000009.1"/>
</dbReference>
<name>A0A7X6L625_9NOCA</name>
<keyword evidence="1" id="KW-0472">Membrane</keyword>
<feature type="transmembrane region" description="Helical" evidence="1">
    <location>
        <begin position="61"/>
        <end position="84"/>
    </location>
</feature>
<evidence type="ECO:0000313" key="3">
    <source>
        <dbReference type="Proteomes" id="UP000540698"/>
    </source>
</evidence>
<accession>A0A7X6L625</accession>
<protein>
    <recommendedName>
        <fullName evidence="4">Transmembrane protein</fullName>
    </recommendedName>
</protein>
<feature type="transmembrane region" description="Helical" evidence="1">
    <location>
        <begin position="96"/>
        <end position="116"/>
    </location>
</feature>
<proteinExistence type="predicted"/>
<evidence type="ECO:0000256" key="1">
    <source>
        <dbReference type="SAM" id="Phobius"/>
    </source>
</evidence>
<sequence>MVDDVEKRWHDPRGFRRAATYVASVLATAALVFLLSLLWAAQRECADADRLLCDSTAQVAVVLGPAVVLLIGGIGAFVETYVQWRRGRTWPIWQGAGWFLFILMLVYLSIGGGAAAR</sequence>
<organism evidence="2 3">
    <name type="scientific">Nocardia gamkensis</name>
    <dbReference type="NCBI Taxonomy" id="352869"/>
    <lineage>
        <taxon>Bacteria</taxon>
        <taxon>Bacillati</taxon>
        <taxon>Actinomycetota</taxon>
        <taxon>Actinomycetes</taxon>
        <taxon>Mycobacteriales</taxon>
        <taxon>Nocardiaceae</taxon>
        <taxon>Nocardia</taxon>
    </lineage>
</organism>
<dbReference type="Proteomes" id="UP000540698">
    <property type="component" value="Unassembled WGS sequence"/>
</dbReference>
<dbReference type="EMBL" id="JAAXOS010000009">
    <property type="protein sequence ID" value="NKY28369.1"/>
    <property type="molecule type" value="Genomic_DNA"/>
</dbReference>
<keyword evidence="3" id="KW-1185">Reference proteome</keyword>
<evidence type="ECO:0000313" key="2">
    <source>
        <dbReference type="EMBL" id="NKY28369.1"/>
    </source>
</evidence>
<keyword evidence="1" id="KW-0812">Transmembrane</keyword>
<dbReference type="AlphaFoldDB" id="A0A7X6L625"/>